<comment type="pathway">
    <text evidence="1 9">Amino-acid biosynthesis; L-arginine biosynthesis; N(2)-acetyl-L-ornithine from L-glutamate: step 2/4.</text>
</comment>
<dbReference type="EMBL" id="CP022011">
    <property type="protein sequence ID" value="QDJ14350.1"/>
    <property type="molecule type" value="Genomic_DNA"/>
</dbReference>
<protein>
    <recommendedName>
        <fullName evidence="9">Acetylglutamate kinase</fullName>
        <ecNumber evidence="9">2.7.2.8</ecNumber>
    </recommendedName>
    <alternativeName>
        <fullName evidence="9">N-acetyl-L-glutamate 5-phosphotransferase</fullName>
    </alternativeName>
    <alternativeName>
        <fullName evidence="9">NAG kinase</fullName>
        <shortName evidence="9">NAGK</shortName>
    </alternativeName>
</protein>
<dbReference type="UniPathway" id="UPA00068">
    <property type="reaction ID" value="UER00107"/>
</dbReference>
<comment type="catalytic activity">
    <reaction evidence="8 9">
        <text>N-acetyl-L-glutamate + ATP = N-acetyl-L-glutamyl 5-phosphate + ADP</text>
        <dbReference type="Rhea" id="RHEA:14629"/>
        <dbReference type="ChEBI" id="CHEBI:30616"/>
        <dbReference type="ChEBI" id="CHEBI:44337"/>
        <dbReference type="ChEBI" id="CHEBI:57936"/>
        <dbReference type="ChEBI" id="CHEBI:456216"/>
        <dbReference type="EC" id="2.7.2.8"/>
    </reaction>
</comment>
<dbReference type="Pfam" id="PF00696">
    <property type="entry name" value="AA_kinase"/>
    <property type="match status" value="1"/>
</dbReference>
<dbReference type="NCBIfam" id="TIGR00761">
    <property type="entry name" value="argB"/>
    <property type="match status" value="1"/>
</dbReference>
<dbReference type="PANTHER" id="PTHR23342">
    <property type="entry name" value="N-ACETYLGLUTAMATE SYNTHASE"/>
    <property type="match status" value="1"/>
</dbReference>
<evidence type="ECO:0000256" key="5">
    <source>
        <dbReference type="ARBA" id="ARBA00022741"/>
    </source>
</evidence>
<reference evidence="11" key="1">
    <citation type="submission" date="2017-06" db="EMBL/GenBank/DDBJ databases">
        <title>Genome sequencing of pathogenic and non-pathogenic strains within Bisgaard taxon 40.</title>
        <authorList>
            <person name="Ladner J.T."/>
            <person name="Lovett S.P."/>
            <person name="Koroleva G."/>
            <person name="Lorch J.M."/>
        </authorList>
    </citation>
    <scope>NUCLEOTIDE SEQUENCE</scope>
    <source>
        <strain evidence="11">27576-1-I1</strain>
    </source>
</reference>
<evidence type="ECO:0000256" key="7">
    <source>
        <dbReference type="ARBA" id="ARBA00022840"/>
    </source>
</evidence>
<evidence type="ECO:0000256" key="9">
    <source>
        <dbReference type="HAMAP-Rule" id="MF_00082"/>
    </source>
</evidence>
<dbReference type="InterPro" id="IPR037528">
    <property type="entry name" value="ArgB"/>
</dbReference>
<feature type="domain" description="Aspartate/glutamate/uridylate kinase" evidence="10">
    <location>
        <begin position="3"/>
        <end position="234"/>
    </location>
</feature>
<keyword evidence="12" id="KW-1185">Reference proteome</keyword>
<dbReference type="RefSeq" id="WP_261919569.1">
    <property type="nucleotide sequence ID" value="NZ_CP022010.1"/>
</dbReference>
<comment type="function">
    <text evidence="9">Catalyzes the ATP-dependent phosphorylation of N-acetyl-L-glutamate.</text>
</comment>
<evidence type="ECO:0000256" key="8">
    <source>
        <dbReference type="ARBA" id="ARBA00048141"/>
    </source>
</evidence>
<evidence type="ECO:0000259" key="10">
    <source>
        <dbReference type="Pfam" id="PF00696"/>
    </source>
</evidence>
<dbReference type="AlphaFoldDB" id="A0A8D4LLX1"/>
<dbReference type="PANTHER" id="PTHR23342:SF0">
    <property type="entry name" value="N-ACETYLGLUTAMATE SYNTHASE, MITOCHONDRIAL"/>
    <property type="match status" value="1"/>
</dbReference>
<feature type="site" description="Transition state stabilizer" evidence="9">
    <location>
        <position position="216"/>
    </location>
</feature>
<evidence type="ECO:0000256" key="4">
    <source>
        <dbReference type="ARBA" id="ARBA00022679"/>
    </source>
</evidence>
<evidence type="ECO:0000313" key="11">
    <source>
        <dbReference type="EMBL" id="QDJ14350.1"/>
    </source>
</evidence>
<feature type="site" description="Transition state stabilizer" evidence="9">
    <location>
        <position position="7"/>
    </location>
</feature>
<evidence type="ECO:0000256" key="6">
    <source>
        <dbReference type="ARBA" id="ARBA00022777"/>
    </source>
</evidence>
<comment type="similarity">
    <text evidence="9">Belongs to the acetylglutamate kinase family. ArgB subfamily.</text>
</comment>
<keyword evidence="2 9" id="KW-0055">Arginine biosynthesis</keyword>
<evidence type="ECO:0000313" key="12">
    <source>
        <dbReference type="Proteomes" id="UP000955338"/>
    </source>
</evidence>
<dbReference type="SUPFAM" id="SSF53633">
    <property type="entry name" value="Carbamate kinase-like"/>
    <property type="match status" value="1"/>
</dbReference>
<keyword evidence="4 9" id="KW-0808">Transferase</keyword>
<dbReference type="GO" id="GO:0042450">
    <property type="term" value="P:L-arginine biosynthetic process via ornithine"/>
    <property type="evidence" value="ECO:0007669"/>
    <property type="project" value="UniProtKB-UniRule"/>
</dbReference>
<dbReference type="InterPro" id="IPR004662">
    <property type="entry name" value="AcgluKinase_fam"/>
</dbReference>
<evidence type="ECO:0000256" key="1">
    <source>
        <dbReference type="ARBA" id="ARBA00004828"/>
    </source>
</evidence>
<gene>
    <name evidence="9 11" type="primary">argB</name>
    <name evidence="11" type="ORF">CEP48_02490</name>
</gene>
<keyword evidence="3 9" id="KW-0028">Amino-acid biosynthesis</keyword>
<evidence type="ECO:0000256" key="2">
    <source>
        <dbReference type="ARBA" id="ARBA00022571"/>
    </source>
</evidence>
<keyword evidence="6 9" id="KW-0418">Kinase</keyword>
<comment type="subcellular location">
    <subcellularLocation>
        <location evidence="9">Cytoplasm</location>
    </subcellularLocation>
</comment>
<dbReference type="EC" id="2.7.2.8" evidence="9"/>
<feature type="binding site" evidence="9">
    <location>
        <position position="65"/>
    </location>
    <ligand>
        <name>substrate</name>
    </ligand>
</feature>
<feature type="binding site" evidence="9">
    <location>
        <begin position="43"/>
        <end position="44"/>
    </location>
    <ligand>
        <name>substrate</name>
    </ligand>
</feature>
<dbReference type="Gene3D" id="3.40.1160.10">
    <property type="entry name" value="Acetylglutamate kinase-like"/>
    <property type="match status" value="1"/>
</dbReference>
<dbReference type="GO" id="GO:0005524">
    <property type="term" value="F:ATP binding"/>
    <property type="evidence" value="ECO:0007669"/>
    <property type="project" value="UniProtKB-UniRule"/>
</dbReference>
<organism evidence="11 12">
    <name type="scientific">Mergibacter septicus</name>
    <dbReference type="NCBI Taxonomy" id="221402"/>
    <lineage>
        <taxon>Bacteria</taxon>
        <taxon>Pseudomonadati</taxon>
        <taxon>Pseudomonadota</taxon>
        <taxon>Gammaproteobacteria</taxon>
        <taxon>Pasteurellales</taxon>
        <taxon>Pasteurellaceae</taxon>
        <taxon>Mergibacter</taxon>
    </lineage>
</organism>
<keyword evidence="5 9" id="KW-0547">Nucleotide-binding</keyword>
<dbReference type="GO" id="GO:0005737">
    <property type="term" value="C:cytoplasm"/>
    <property type="evidence" value="ECO:0007669"/>
    <property type="project" value="UniProtKB-SubCell"/>
</dbReference>
<dbReference type="PIRSF" id="PIRSF000728">
    <property type="entry name" value="NAGK"/>
    <property type="match status" value="1"/>
</dbReference>
<keyword evidence="9" id="KW-0963">Cytoplasm</keyword>
<accession>A0A8D4LLX1</accession>
<dbReference type="InterPro" id="IPR001048">
    <property type="entry name" value="Asp/Glu/Uridylate_kinase"/>
</dbReference>
<dbReference type="Proteomes" id="UP000955338">
    <property type="component" value="Chromosome"/>
</dbReference>
<feature type="binding site" evidence="9">
    <location>
        <position position="157"/>
    </location>
    <ligand>
        <name>substrate</name>
    </ligand>
</feature>
<keyword evidence="7 9" id="KW-0067">ATP-binding</keyword>
<sequence length="257" mass="27556">MKPVVFKVGGALLDKPEAIVTLFQALAKYSQVASRPWVLVHGGGCVVDQLLQRLNFNVEKKKGLRVTPSEQIDVIVGALAGIANTHLVAYAKQQGLNPVGLSLADGEICRAEVFDPELGRVANSLPNRSHLLNLLLQQGYLPIISSIAVDDQARLMNVNADQAACSIATLLEADLVLLSDVAGVLDQQGQLIAELNAKQVKQLIAENIITEGMIVKVEAALATAQQLQRAVEIASWKQPEQVAELLLGKRAGTRILP</sequence>
<dbReference type="InterPro" id="IPR036393">
    <property type="entry name" value="AceGlu_kinase-like_sf"/>
</dbReference>
<name>A0A8D4LLX1_9PAST</name>
<dbReference type="HAMAP" id="MF_00082">
    <property type="entry name" value="ArgB"/>
    <property type="match status" value="1"/>
</dbReference>
<evidence type="ECO:0000256" key="3">
    <source>
        <dbReference type="ARBA" id="ARBA00022605"/>
    </source>
</evidence>
<dbReference type="GO" id="GO:0003991">
    <property type="term" value="F:acetylglutamate kinase activity"/>
    <property type="evidence" value="ECO:0007669"/>
    <property type="project" value="UniProtKB-UniRule"/>
</dbReference>
<proteinExistence type="inferred from homology"/>